<dbReference type="InterPro" id="IPR019775">
    <property type="entry name" value="WD40_repeat_CS"/>
</dbReference>
<accession>A0AB74KKT8</accession>
<dbReference type="Pfam" id="PF00400">
    <property type="entry name" value="WD40"/>
    <property type="match status" value="3"/>
</dbReference>
<evidence type="ECO:0000256" key="1">
    <source>
        <dbReference type="ARBA" id="ARBA00004496"/>
    </source>
</evidence>
<organism evidence="7 8">
    <name type="scientific">Wallemia mellicola</name>
    <dbReference type="NCBI Taxonomy" id="1708541"/>
    <lineage>
        <taxon>Eukaryota</taxon>
        <taxon>Fungi</taxon>
        <taxon>Dikarya</taxon>
        <taxon>Basidiomycota</taxon>
        <taxon>Wallemiomycotina</taxon>
        <taxon>Wallemiomycetes</taxon>
        <taxon>Wallemiales</taxon>
        <taxon>Wallemiaceae</taxon>
        <taxon>Wallemia</taxon>
    </lineage>
</organism>
<dbReference type="PANTHER" id="PTHR22842">
    <property type="entry name" value="WD40 REPEAT PROTEIN"/>
    <property type="match status" value="1"/>
</dbReference>
<dbReference type="AlphaFoldDB" id="A0AB74KKT8"/>
<evidence type="ECO:0000256" key="2">
    <source>
        <dbReference type="ARBA" id="ARBA00022490"/>
    </source>
</evidence>
<dbReference type="SMART" id="SM00320">
    <property type="entry name" value="WD40"/>
    <property type="match status" value="7"/>
</dbReference>
<dbReference type="PROSITE" id="PS00678">
    <property type="entry name" value="WD_REPEATS_1"/>
    <property type="match status" value="1"/>
</dbReference>
<sequence>MSSSLPPLKTKLTGHNGPVNVVKFNNQAGRYCLSGGRDRSIRLWNPHLGSEVKTYQGHGWEVLGLSITQDNTHFASCGGDKSVFLWDVQAGAVVRRFSGHNSKVNSVAFNHDGSVLASGSYDSTVRLWDMRARQRLPLQILDDAKDSVVDIHIAGDRIFTASVDGYLRTYDLRAGQLRQDFLDYSVTSVTPTADRSAVLVATLDNKVRLIDSATGSLLALFEGHTAESFRARSCLGSGEATVLCTSEDGRLFLWDLLDGKVLSDSKAHEKAVLWVDHHPSKPEILSAGSEGVINFYSN</sequence>
<dbReference type="PANTHER" id="PTHR22842:SF3">
    <property type="entry name" value="WD REPEAT DOMAIN-CONTAINING PROTEIN 83"/>
    <property type="match status" value="1"/>
</dbReference>
<name>A0AB74KKT8_9BASI</name>
<dbReference type="GO" id="GO:0071013">
    <property type="term" value="C:catalytic step 2 spliceosome"/>
    <property type="evidence" value="ECO:0007669"/>
    <property type="project" value="TreeGrafter"/>
</dbReference>
<dbReference type="SUPFAM" id="SSF50978">
    <property type="entry name" value="WD40 repeat-like"/>
    <property type="match status" value="1"/>
</dbReference>
<comment type="similarity">
    <text evidence="5">Belongs to the WD repeat MORG1 family.</text>
</comment>
<reference evidence="7 8" key="1">
    <citation type="submission" date="2019-03" db="EMBL/GenBank/DDBJ databases">
        <title>Sequencing 25 genomes of Wallemia mellicola.</title>
        <authorList>
            <person name="Gostincar C."/>
        </authorList>
    </citation>
    <scope>NUCLEOTIDE SEQUENCE [LARGE SCALE GENOMIC DNA]</scope>
    <source>
        <strain evidence="7 8">EXF-1277</strain>
    </source>
</reference>
<gene>
    <name evidence="7" type="ORF">E3Q03_00766</name>
</gene>
<dbReference type="PRINTS" id="PR00320">
    <property type="entry name" value="GPROTEINBRPT"/>
</dbReference>
<evidence type="ECO:0000256" key="3">
    <source>
        <dbReference type="ARBA" id="ARBA00022574"/>
    </source>
</evidence>
<evidence type="ECO:0000313" key="7">
    <source>
        <dbReference type="EMBL" id="TIC70867.1"/>
    </source>
</evidence>
<evidence type="ECO:0000256" key="5">
    <source>
        <dbReference type="ARBA" id="ARBA00038145"/>
    </source>
</evidence>
<protein>
    <submittedName>
        <fullName evidence="7">WD40 repeat-like protein</fullName>
    </submittedName>
</protein>
<dbReference type="InterPro" id="IPR051980">
    <property type="entry name" value="WD_repeat_MORG1"/>
</dbReference>
<comment type="caution">
    <text evidence="7">The sequence shown here is derived from an EMBL/GenBank/DDBJ whole genome shotgun (WGS) entry which is preliminary data.</text>
</comment>
<dbReference type="InterPro" id="IPR015943">
    <property type="entry name" value="WD40/YVTN_repeat-like_dom_sf"/>
</dbReference>
<dbReference type="Gene3D" id="2.130.10.10">
    <property type="entry name" value="YVTN repeat-like/Quinoprotein amine dehydrogenase"/>
    <property type="match status" value="1"/>
</dbReference>
<dbReference type="InterPro" id="IPR036322">
    <property type="entry name" value="WD40_repeat_dom_sf"/>
</dbReference>
<feature type="repeat" description="WD" evidence="6">
    <location>
        <begin position="12"/>
        <end position="54"/>
    </location>
</feature>
<evidence type="ECO:0000256" key="6">
    <source>
        <dbReference type="PROSITE-ProRule" id="PRU00221"/>
    </source>
</evidence>
<dbReference type="Proteomes" id="UP000305362">
    <property type="component" value="Unassembled WGS sequence"/>
</dbReference>
<comment type="subcellular location">
    <subcellularLocation>
        <location evidence="1">Cytoplasm</location>
    </subcellularLocation>
</comment>
<keyword evidence="3 6" id="KW-0853">WD repeat</keyword>
<evidence type="ECO:0000256" key="4">
    <source>
        <dbReference type="ARBA" id="ARBA00022737"/>
    </source>
</evidence>
<dbReference type="EMBL" id="SPRV01000005">
    <property type="protein sequence ID" value="TIC70867.1"/>
    <property type="molecule type" value="Genomic_DNA"/>
</dbReference>
<dbReference type="CDD" id="cd00200">
    <property type="entry name" value="WD40"/>
    <property type="match status" value="1"/>
</dbReference>
<proteinExistence type="inferred from homology"/>
<feature type="repeat" description="WD" evidence="6">
    <location>
        <begin position="55"/>
        <end position="96"/>
    </location>
</feature>
<keyword evidence="2" id="KW-0963">Cytoplasm</keyword>
<feature type="repeat" description="WD" evidence="6">
    <location>
        <begin position="97"/>
        <end position="138"/>
    </location>
</feature>
<dbReference type="InterPro" id="IPR020472">
    <property type="entry name" value="WD40_PAC1"/>
</dbReference>
<dbReference type="PROSITE" id="PS50082">
    <property type="entry name" value="WD_REPEATS_2"/>
    <property type="match status" value="3"/>
</dbReference>
<evidence type="ECO:0000313" key="8">
    <source>
        <dbReference type="Proteomes" id="UP000305362"/>
    </source>
</evidence>
<dbReference type="GO" id="GO:0000398">
    <property type="term" value="P:mRNA splicing, via spliceosome"/>
    <property type="evidence" value="ECO:0007669"/>
    <property type="project" value="TreeGrafter"/>
</dbReference>
<keyword evidence="4" id="KW-0677">Repeat</keyword>
<dbReference type="InterPro" id="IPR001680">
    <property type="entry name" value="WD40_rpt"/>
</dbReference>
<dbReference type="PROSITE" id="PS50294">
    <property type="entry name" value="WD_REPEATS_REGION"/>
    <property type="match status" value="3"/>
</dbReference>
<dbReference type="GO" id="GO:0005737">
    <property type="term" value="C:cytoplasm"/>
    <property type="evidence" value="ECO:0007669"/>
    <property type="project" value="UniProtKB-SubCell"/>
</dbReference>